<sequence length="36" mass="4083">MNEFMIFVAPLLTVLLSLVIAFFTAPLDKGVREEEK</sequence>
<dbReference type="InterPro" id="IPR054381">
    <property type="entry name" value="CydS"/>
</dbReference>
<comment type="caution">
    <text evidence="1">The sequence shown here is derived from an EMBL/GenBank/DDBJ whole genome shotgun (WGS) entry which is preliminary data.</text>
</comment>
<dbReference type="EMBL" id="JACHGZ010000013">
    <property type="protein sequence ID" value="MBB5149022.1"/>
    <property type="molecule type" value="Genomic_DNA"/>
</dbReference>
<name>A0A840PWD2_URETH</name>
<accession>A0A840PWD2</accession>
<dbReference type="Pfam" id="PF22282">
    <property type="entry name" value="CydS"/>
    <property type="match status" value="1"/>
</dbReference>
<protein>
    <submittedName>
        <fullName evidence="1">Capsular polysaccharide biosynthesis protein</fullName>
    </submittedName>
</protein>
<evidence type="ECO:0000313" key="1">
    <source>
        <dbReference type="EMBL" id="MBB5149022.1"/>
    </source>
</evidence>
<organism evidence="1 2">
    <name type="scientific">Ureibacillus thermosphaericus</name>
    <dbReference type="NCBI Taxonomy" id="51173"/>
    <lineage>
        <taxon>Bacteria</taxon>
        <taxon>Bacillati</taxon>
        <taxon>Bacillota</taxon>
        <taxon>Bacilli</taxon>
        <taxon>Bacillales</taxon>
        <taxon>Caryophanaceae</taxon>
        <taxon>Ureibacillus</taxon>
    </lineage>
</organism>
<proteinExistence type="predicted"/>
<gene>
    <name evidence="1" type="ORF">HNR36_001408</name>
</gene>
<reference evidence="1 2" key="1">
    <citation type="submission" date="2020-08" db="EMBL/GenBank/DDBJ databases">
        <title>Genomic Encyclopedia of Type Strains, Phase IV (KMG-IV): sequencing the most valuable type-strain genomes for metagenomic binning, comparative biology and taxonomic classification.</title>
        <authorList>
            <person name="Goeker M."/>
        </authorList>
    </citation>
    <scope>NUCLEOTIDE SEQUENCE [LARGE SCALE GENOMIC DNA]</scope>
    <source>
        <strain evidence="1 2">DSM 10633</strain>
    </source>
</reference>
<keyword evidence="2" id="KW-1185">Reference proteome</keyword>
<dbReference type="Proteomes" id="UP000557217">
    <property type="component" value="Unassembled WGS sequence"/>
</dbReference>
<dbReference type="RefSeq" id="WP_390263053.1">
    <property type="nucleotide sequence ID" value="NZ_JAAXPW010000013.1"/>
</dbReference>
<evidence type="ECO:0000313" key="2">
    <source>
        <dbReference type="Proteomes" id="UP000557217"/>
    </source>
</evidence>
<dbReference type="AlphaFoldDB" id="A0A840PWD2"/>